<keyword evidence="5" id="KW-0686">Riboflavin biosynthesis</keyword>
<dbReference type="Gene3D" id="2.40.30.20">
    <property type="match status" value="2"/>
</dbReference>
<protein>
    <recommendedName>
        <fullName evidence="4 8">Riboflavin synthase</fullName>
        <ecNumber evidence="3 8">2.5.1.9</ecNumber>
    </recommendedName>
</protein>
<evidence type="ECO:0000256" key="5">
    <source>
        <dbReference type="ARBA" id="ARBA00022619"/>
    </source>
</evidence>
<evidence type="ECO:0000256" key="8">
    <source>
        <dbReference type="NCBIfam" id="TIGR00187"/>
    </source>
</evidence>
<evidence type="ECO:0000256" key="4">
    <source>
        <dbReference type="ARBA" id="ARBA00013950"/>
    </source>
</evidence>
<name>A0A517YTP4_9BACT</name>
<dbReference type="EC" id="2.5.1.9" evidence="3 8"/>
<dbReference type="NCBIfam" id="TIGR00187">
    <property type="entry name" value="ribE"/>
    <property type="match status" value="1"/>
</dbReference>
<dbReference type="GO" id="GO:0004746">
    <property type="term" value="F:riboflavin synthase activity"/>
    <property type="evidence" value="ECO:0007669"/>
    <property type="project" value="UniProtKB-UniRule"/>
</dbReference>
<dbReference type="PROSITE" id="PS51177">
    <property type="entry name" value="LUMAZINE_BIND"/>
    <property type="match status" value="2"/>
</dbReference>
<dbReference type="NCBIfam" id="NF006767">
    <property type="entry name" value="PRK09289.1"/>
    <property type="match status" value="1"/>
</dbReference>
<dbReference type="PANTHER" id="PTHR21098:SF0">
    <property type="entry name" value="RIBOFLAVIN SYNTHASE"/>
    <property type="match status" value="1"/>
</dbReference>
<dbReference type="PIRSF" id="PIRSF000498">
    <property type="entry name" value="Riboflavin_syn_A"/>
    <property type="match status" value="1"/>
</dbReference>
<keyword evidence="12" id="KW-1185">Reference proteome</keyword>
<dbReference type="Pfam" id="PF00677">
    <property type="entry name" value="Lum_binding"/>
    <property type="match status" value="2"/>
</dbReference>
<comment type="function">
    <text evidence="1">Catalyzes the dismutation of two molecules of 6,7-dimethyl-8-ribityllumazine, resulting in the formation of riboflavin and 5-amino-6-(D-ribitylamino)uracil.</text>
</comment>
<proteinExistence type="predicted"/>
<dbReference type="InterPro" id="IPR026017">
    <property type="entry name" value="Lumazine-bd_dom"/>
</dbReference>
<evidence type="ECO:0000256" key="2">
    <source>
        <dbReference type="ARBA" id="ARBA00004887"/>
    </source>
</evidence>
<evidence type="ECO:0000256" key="1">
    <source>
        <dbReference type="ARBA" id="ARBA00002803"/>
    </source>
</evidence>
<reference evidence="11 12" key="1">
    <citation type="submission" date="2019-02" db="EMBL/GenBank/DDBJ databases">
        <title>Deep-cultivation of Planctomycetes and their phenomic and genomic characterization uncovers novel biology.</title>
        <authorList>
            <person name="Wiegand S."/>
            <person name="Jogler M."/>
            <person name="Boedeker C."/>
            <person name="Pinto D."/>
            <person name="Vollmers J."/>
            <person name="Rivas-Marin E."/>
            <person name="Kohn T."/>
            <person name="Peeters S.H."/>
            <person name="Heuer A."/>
            <person name="Rast P."/>
            <person name="Oberbeckmann S."/>
            <person name="Bunk B."/>
            <person name="Jeske O."/>
            <person name="Meyerdierks A."/>
            <person name="Storesund J.E."/>
            <person name="Kallscheuer N."/>
            <person name="Luecker S."/>
            <person name="Lage O.M."/>
            <person name="Pohl T."/>
            <person name="Merkel B.J."/>
            <person name="Hornburger P."/>
            <person name="Mueller R.-W."/>
            <person name="Bruemmer F."/>
            <person name="Labrenz M."/>
            <person name="Spormann A.M."/>
            <person name="Op den Camp H."/>
            <person name="Overmann J."/>
            <person name="Amann R."/>
            <person name="Jetten M.S.M."/>
            <person name="Mascher T."/>
            <person name="Medema M.H."/>
            <person name="Devos D.P."/>
            <person name="Kaster A.-K."/>
            <person name="Ovreas L."/>
            <person name="Rohde M."/>
            <person name="Galperin M.Y."/>
            <person name="Jogler C."/>
        </authorList>
    </citation>
    <scope>NUCLEOTIDE SEQUENCE [LARGE SCALE GENOMIC DNA]</scope>
    <source>
        <strain evidence="11 12">KS4</strain>
    </source>
</reference>
<comment type="pathway">
    <text evidence="2">Cofactor biosynthesis; riboflavin biosynthesis; riboflavin from 2-hydroxy-3-oxobutyl phosphate and 5-amino-6-(D-ribitylamino)uracil: step 2/2.</text>
</comment>
<evidence type="ECO:0000256" key="6">
    <source>
        <dbReference type="ARBA" id="ARBA00022679"/>
    </source>
</evidence>
<evidence type="ECO:0000313" key="12">
    <source>
        <dbReference type="Proteomes" id="UP000317369"/>
    </source>
</evidence>
<gene>
    <name evidence="11" type="primary">ribE</name>
    <name evidence="11" type="ORF">KS4_16620</name>
</gene>
<evidence type="ECO:0000313" key="11">
    <source>
        <dbReference type="EMBL" id="QDU33610.1"/>
    </source>
</evidence>
<dbReference type="OrthoDB" id="9788537at2"/>
<accession>A0A517YTP4</accession>
<evidence type="ECO:0000256" key="7">
    <source>
        <dbReference type="ARBA" id="ARBA00022737"/>
    </source>
</evidence>
<dbReference type="GO" id="GO:0009231">
    <property type="term" value="P:riboflavin biosynthetic process"/>
    <property type="evidence" value="ECO:0007669"/>
    <property type="project" value="UniProtKB-KW"/>
</dbReference>
<feature type="domain" description="Lumazine-binding" evidence="10">
    <location>
        <begin position="1"/>
        <end position="100"/>
    </location>
</feature>
<feature type="repeat" description="Lumazine-binding" evidence="9">
    <location>
        <begin position="101"/>
        <end position="199"/>
    </location>
</feature>
<organism evidence="11 12">
    <name type="scientific">Poriferisphaera corsica</name>
    <dbReference type="NCBI Taxonomy" id="2528020"/>
    <lineage>
        <taxon>Bacteria</taxon>
        <taxon>Pseudomonadati</taxon>
        <taxon>Planctomycetota</taxon>
        <taxon>Phycisphaerae</taxon>
        <taxon>Phycisphaerales</taxon>
        <taxon>Phycisphaeraceae</taxon>
        <taxon>Poriferisphaera</taxon>
    </lineage>
</organism>
<evidence type="ECO:0000256" key="9">
    <source>
        <dbReference type="PROSITE-ProRule" id="PRU00524"/>
    </source>
</evidence>
<dbReference type="InterPro" id="IPR001783">
    <property type="entry name" value="Lumazine-bd"/>
</dbReference>
<dbReference type="SUPFAM" id="SSF63380">
    <property type="entry name" value="Riboflavin synthase domain-like"/>
    <property type="match status" value="2"/>
</dbReference>
<sequence length="225" mass="23938">MFTGIVQAKGRIAELQDIAMGKRLVVDRSTWKPANGYEPGQGESICCSGVCLTVIGQTETTLSFDVIAETLDKTKLGDLRAGDEINMEPAVFPNQPLGGHFMQGHVDEVGEIVDIQMSEEEVRVRVKPTEALMPYVVYKGSIALDGISLTIASVCLDTMTFEVALIPETLTVTTLGAAKIGDRLNLEADIISKTVVHNLNLAAKGQGKAGGVTLDMLKNAGGFTA</sequence>
<dbReference type="CDD" id="cd00402">
    <property type="entry name" value="Riboflavin_synthase_like"/>
    <property type="match status" value="1"/>
</dbReference>
<dbReference type="AlphaFoldDB" id="A0A517YTP4"/>
<evidence type="ECO:0000256" key="3">
    <source>
        <dbReference type="ARBA" id="ARBA00012827"/>
    </source>
</evidence>
<evidence type="ECO:0000259" key="10">
    <source>
        <dbReference type="PROSITE" id="PS51177"/>
    </source>
</evidence>
<keyword evidence="7" id="KW-0677">Repeat</keyword>
<keyword evidence="6 11" id="KW-0808">Transferase</keyword>
<dbReference type="Proteomes" id="UP000317369">
    <property type="component" value="Chromosome"/>
</dbReference>
<dbReference type="EMBL" id="CP036425">
    <property type="protein sequence ID" value="QDU33610.1"/>
    <property type="molecule type" value="Genomic_DNA"/>
</dbReference>
<dbReference type="PANTHER" id="PTHR21098">
    <property type="entry name" value="RIBOFLAVIN SYNTHASE ALPHA CHAIN"/>
    <property type="match status" value="1"/>
</dbReference>
<dbReference type="FunFam" id="2.40.30.20:FF:000004">
    <property type="entry name" value="Riboflavin synthase, alpha subunit"/>
    <property type="match status" value="1"/>
</dbReference>
<dbReference type="RefSeq" id="WP_145076784.1">
    <property type="nucleotide sequence ID" value="NZ_CP036425.1"/>
</dbReference>
<feature type="repeat" description="Lumazine-binding" evidence="9">
    <location>
        <begin position="1"/>
        <end position="100"/>
    </location>
</feature>
<feature type="domain" description="Lumazine-binding" evidence="10">
    <location>
        <begin position="101"/>
        <end position="199"/>
    </location>
</feature>
<dbReference type="InterPro" id="IPR023366">
    <property type="entry name" value="ATP_synth_asu-like_sf"/>
</dbReference>
<dbReference type="KEGG" id="pcor:KS4_16620"/>
<dbReference type="InterPro" id="IPR017938">
    <property type="entry name" value="Riboflavin_synthase-like_b-brl"/>
</dbReference>